<keyword evidence="3" id="KW-1185">Reference proteome</keyword>
<comment type="caution">
    <text evidence="2">The sequence shown here is derived from an EMBL/GenBank/DDBJ whole genome shotgun (WGS) entry which is preliminary data.</text>
</comment>
<keyword evidence="1" id="KW-0472">Membrane</keyword>
<dbReference type="EMBL" id="JAUSWC010000018">
    <property type="protein sequence ID" value="MDQ0489887.1"/>
    <property type="molecule type" value="Genomic_DNA"/>
</dbReference>
<dbReference type="InterPro" id="IPR045629">
    <property type="entry name" value="DUF6232"/>
</dbReference>
<gene>
    <name evidence="2" type="ORF">QO019_004764</name>
</gene>
<reference evidence="2 3" key="1">
    <citation type="submission" date="2023-07" db="EMBL/GenBank/DDBJ databases">
        <title>Genomic Encyclopedia of Type Strains, Phase IV (KMG-IV): sequencing the most valuable type-strain genomes for metagenomic binning, comparative biology and taxonomic classification.</title>
        <authorList>
            <person name="Goeker M."/>
        </authorList>
    </citation>
    <scope>NUCLEOTIDE SEQUENCE [LARGE SCALE GENOMIC DNA]</scope>
    <source>
        <strain evidence="2 3">DSM 40573</strain>
    </source>
</reference>
<protein>
    <recommendedName>
        <fullName evidence="4">Band 7 domain-containing protein</fullName>
    </recommendedName>
</protein>
<name>A0ABU0KKE5_9ACTN</name>
<organism evidence="2 3">
    <name type="scientific">Streptomyces thermodiastaticus</name>
    <dbReference type="NCBI Taxonomy" id="44061"/>
    <lineage>
        <taxon>Bacteria</taxon>
        <taxon>Bacillati</taxon>
        <taxon>Actinomycetota</taxon>
        <taxon>Actinomycetes</taxon>
        <taxon>Kitasatosporales</taxon>
        <taxon>Streptomycetaceae</taxon>
        <taxon>Streptomyces</taxon>
    </lineage>
</organism>
<sequence>MAAQVTINEGVLWVGGEAYPLRNISHVGQRMVEVDKGAAWKEFFVRTLVWLFFGGIFAAIVDVVGVILFLGVQAFLVWRLVNALQRPPVYGLVLNTSGTQREAIWSTRQEEIHQLIHEITKAIGNPDIAQMMINVEHAVGGDLIKQYGSGSIGKAQHSGSGGIQAS</sequence>
<evidence type="ECO:0000313" key="3">
    <source>
        <dbReference type="Proteomes" id="UP001236795"/>
    </source>
</evidence>
<feature type="transmembrane region" description="Helical" evidence="1">
    <location>
        <begin position="50"/>
        <end position="78"/>
    </location>
</feature>
<proteinExistence type="predicted"/>
<accession>A0ABU0KKE5</accession>
<dbReference type="Pfam" id="PF19744">
    <property type="entry name" value="DUF6232"/>
    <property type="match status" value="1"/>
</dbReference>
<dbReference type="RefSeq" id="WP_258902406.1">
    <property type="nucleotide sequence ID" value="NZ_JAUSWC010000018.1"/>
</dbReference>
<evidence type="ECO:0000313" key="2">
    <source>
        <dbReference type="EMBL" id="MDQ0489887.1"/>
    </source>
</evidence>
<dbReference type="Proteomes" id="UP001236795">
    <property type="component" value="Unassembled WGS sequence"/>
</dbReference>
<evidence type="ECO:0000256" key="1">
    <source>
        <dbReference type="SAM" id="Phobius"/>
    </source>
</evidence>
<keyword evidence="1" id="KW-1133">Transmembrane helix</keyword>
<evidence type="ECO:0008006" key="4">
    <source>
        <dbReference type="Google" id="ProtNLM"/>
    </source>
</evidence>
<keyword evidence="1" id="KW-0812">Transmembrane</keyword>